<dbReference type="EMBL" id="JAVDQD010000001">
    <property type="protein sequence ID" value="MDR6238424.1"/>
    <property type="molecule type" value="Genomic_DNA"/>
</dbReference>
<comment type="caution">
    <text evidence="1">The sequence shown here is derived from an EMBL/GenBank/DDBJ whole genome shotgun (WGS) entry which is preliminary data.</text>
</comment>
<evidence type="ECO:0000313" key="2">
    <source>
        <dbReference type="Proteomes" id="UP001185092"/>
    </source>
</evidence>
<dbReference type="RefSeq" id="WP_309937913.1">
    <property type="nucleotide sequence ID" value="NZ_AP025305.1"/>
</dbReference>
<evidence type="ECO:0008006" key="3">
    <source>
        <dbReference type="Google" id="ProtNLM"/>
    </source>
</evidence>
<evidence type="ECO:0000313" key="1">
    <source>
        <dbReference type="EMBL" id="MDR6238424.1"/>
    </source>
</evidence>
<organism evidence="1 2">
    <name type="scientific">Aureibacter tunicatorum</name>
    <dbReference type="NCBI Taxonomy" id="866807"/>
    <lineage>
        <taxon>Bacteria</taxon>
        <taxon>Pseudomonadati</taxon>
        <taxon>Bacteroidota</taxon>
        <taxon>Cytophagia</taxon>
        <taxon>Cytophagales</taxon>
        <taxon>Persicobacteraceae</taxon>
        <taxon>Aureibacter</taxon>
    </lineage>
</organism>
<sequence>MIAFLHTSSIHIDRFDKLVEEVRADIPTCHYVNEKLLEDALAYGKANPDEFGELIEEIRSLEPSLIICTCSSLGELSEKYSDVHRIDLPIVEYLVQTYDKVCMAYASQSTREISAKLIQEVADRVGTKVELQICDCSKAWTYMEEGEMEQYQKTIAEVIEKENRQLLPVFLCQASMDGVEDYLESPIKLYTSPKFGV</sequence>
<keyword evidence="2" id="KW-1185">Reference proteome</keyword>
<name>A0AAE3XLZ9_9BACT</name>
<proteinExistence type="predicted"/>
<protein>
    <recommendedName>
        <fullName evidence="3">Asp/Glu/hydantoin racemase</fullName>
    </recommendedName>
</protein>
<dbReference type="Proteomes" id="UP001185092">
    <property type="component" value="Unassembled WGS sequence"/>
</dbReference>
<accession>A0AAE3XLZ9</accession>
<gene>
    <name evidence="1" type="ORF">HNQ88_001400</name>
</gene>
<dbReference type="AlphaFoldDB" id="A0AAE3XLZ9"/>
<reference evidence="1" key="1">
    <citation type="submission" date="2023-07" db="EMBL/GenBank/DDBJ databases">
        <title>Genomic Encyclopedia of Type Strains, Phase IV (KMG-IV): sequencing the most valuable type-strain genomes for metagenomic binning, comparative biology and taxonomic classification.</title>
        <authorList>
            <person name="Goeker M."/>
        </authorList>
    </citation>
    <scope>NUCLEOTIDE SEQUENCE</scope>
    <source>
        <strain evidence="1">DSM 26174</strain>
    </source>
</reference>